<keyword evidence="12" id="KW-1185">Reference proteome</keyword>
<protein>
    <submittedName>
        <fullName evidence="11">ABC transporter ATP-binding protein</fullName>
    </submittedName>
</protein>
<evidence type="ECO:0000256" key="2">
    <source>
        <dbReference type="ARBA" id="ARBA00005417"/>
    </source>
</evidence>
<keyword evidence="9" id="KW-0472">Membrane</keyword>
<dbReference type="Pfam" id="PF08352">
    <property type="entry name" value="oligo_HPY"/>
    <property type="match status" value="1"/>
</dbReference>
<evidence type="ECO:0000256" key="4">
    <source>
        <dbReference type="ARBA" id="ARBA00022475"/>
    </source>
</evidence>
<evidence type="ECO:0000256" key="3">
    <source>
        <dbReference type="ARBA" id="ARBA00022448"/>
    </source>
</evidence>
<dbReference type="InterPro" id="IPR013563">
    <property type="entry name" value="Oligopep_ABC_C"/>
</dbReference>
<evidence type="ECO:0000256" key="5">
    <source>
        <dbReference type="ARBA" id="ARBA00022519"/>
    </source>
</evidence>
<accession>A0ABT2UDX4</accession>
<evidence type="ECO:0000256" key="9">
    <source>
        <dbReference type="ARBA" id="ARBA00023136"/>
    </source>
</evidence>
<evidence type="ECO:0000313" key="11">
    <source>
        <dbReference type="EMBL" id="MCU6792802.1"/>
    </source>
</evidence>
<dbReference type="NCBIfam" id="NF007739">
    <property type="entry name" value="PRK10419.1"/>
    <property type="match status" value="2"/>
</dbReference>
<keyword evidence="6" id="KW-0547">Nucleotide-binding</keyword>
<dbReference type="PROSITE" id="PS00211">
    <property type="entry name" value="ABC_TRANSPORTER_1"/>
    <property type="match status" value="2"/>
</dbReference>
<dbReference type="NCBIfam" id="TIGR01727">
    <property type="entry name" value="oligo_HPY"/>
    <property type="match status" value="1"/>
</dbReference>
<dbReference type="PROSITE" id="PS50893">
    <property type="entry name" value="ABC_TRANSPORTER_2"/>
    <property type="match status" value="2"/>
</dbReference>
<dbReference type="PANTHER" id="PTHR43297">
    <property type="entry name" value="OLIGOPEPTIDE TRANSPORT ATP-BINDING PROTEIN APPD"/>
    <property type="match status" value="1"/>
</dbReference>
<evidence type="ECO:0000259" key="10">
    <source>
        <dbReference type="PROSITE" id="PS50893"/>
    </source>
</evidence>
<keyword evidence="4" id="KW-1003">Cell membrane</keyword>
<evidence type="ECO:0000256" key="7">
    <source>
        <dbReference type="ARBA" id="ARBA00022840"/>
    </source>
</evidence>
<dbReference type="Pfam" id="PF00005">
    <property type="entry name" value="ABC_tran"/>
    <property type="match status" value="2"/>
</dbReference>
<name>A0ABT2UDX4_9BACL</name>
<dbReference type="CDD" id="cd03257">
    <property type="entry name" value="ABC_NikE_OppD_transporters"/>
    <property type="match status" value="2"/>
</dbReference>
<dbReference type="InterPro" id="IPR050388">
    <property type="entry name" value="ABC_Ni/Peptide_Import"/>
</dbReference>
<dbReference type="SMART" id="SM00382">
    <property type="entry name" value="AAA"/>
    <property type="match status" value="2"/>
</dbReference>
<sequence>MFSVAVQHLKIAYPSQANRQRAIYDLSFTLRAGERLGLIGESGSGKTTVARALMGLIRDEHIHSGDICYDGVSFLRLKESERNRIRWNQAALMFQNGLHVLNPVLTLSQQIVEPLIKHKSMDKKAAYAVAADYIRLVQLEEDIMGMYPHQLSGGMRQRFLLAMALACEPQLVILDEPTTAMDTQLKQEIITLIDTLQRQFRFALLVISHEFPVIQSLTDKLIVLDQGQVMEEGHTSDLLQEPQHPYTLGLIQSSPELNPYLDLWGIPSLRLPPVHGGCTFYNRCTQAIERCATERPELQDCGEDNHRVSCLRGGIVTLLQANKVSKRFGKRTACHNCSISIRAGEAVALIGQSGSGKSTLGLMLAGLLLPDCGEILFENEPVKMQQVSAKMHGIQMVLQDPYSAISPSFRVKQAIQEPLDVLKQGSQANRLEQVKLLLQQVQLPNHEGFLDQKCSELSGGQLQRVAIARSLILQPKLLIADEIHTMLDPSTQANVMRLLKRLQNEKGFSLIFITHNLSLARKVADRFIMMEQGTIIENQSALEFIHKRKAVETKSP</sequence>
<keyword evidence="3" id="KW-0813">Transport</keyword>
<keyword evidence="5" id="KW-0997">Cell inner membrane</keyword>
<reference evidence="11 12" key="1">
    <citation type="submission" date="2022-09" db="EMBL/GenBank/DDBJ databases">
        <authorList>
            <person name="Han X.L."/>
            <person name="Wang Q."/>
            <person name="Lu T."/>
        </authorList>
    </citation>
    <scope>NUCLEOTIDE SEQUENCE [LARGE SCALE GENOMIC DNA]</scope>
    <source>
        <strain evidence="11 12">WQ 127069</strain>
    </source>
</reference>
<dbReference type="EMBL" id="JAOQIO010000034">
    <property type="protein sequence ID" value="MCU6792802.1"/>
    <property type="molecule type" value="Genomic_DNA"/>
</dbReference>
<evidence type="ECO:0000256" key="6">
    <source>
        <dbReference type="ARBA" id="ARBA00022741"/>
    </source>
</evidence>
<proteinExistence type="inferred from homology"/>
<comment type="subcellular location">
    <subcellularLocation>
        <location evidence="1">Cell membrane</location>
        <topology evidence="1">Peripheral membrane protein</topology>
    </subcellularLocation>
</comment>
<dbReference type="InterPro" id="IPR003439">
    <property type="entry name" value="ABC_transporter-like_ATP-bd"/>
</dbReference>
<feature type="domain" description="ABC transporter" evidence="10">
    <location>
        <begin position="6"/>
        <end position="251"/>
    </location>
</feature>
<gene>
    <name evidence="11" type="ORF">OB236_11785</name>
</gene>
<dbReference type="RefSeq" id="WP_262684168.1">
    <property type="nucleotide sequence ID" value="NZ_JAOQIO010000034.1"/>
</dbReference>
<comment type="similarity">
    <text evidence="2">Belongs to the ABC transporter superfamily.</text>
</comment>
<feature type="domain" description="ABC transporter" evidence="10">
    <location>
        <begin position="319"/>
        <end position="553"/>
    </location>
</feature>
<keyword evidence="8" id="KW-1278">Translocase</keyword>
<dbReference type="InterPro" id="IPR027417">
    <property type="entry name" value="P-loop_NTPase"/>
</dbReference>
<dbReference type="SUPFAM" id="SSF52540">
    <property type="entry name" value="P-loop containing nucleoside triphosphate hydrolases"/>
    <property type="match status" value="2"/>
</dbReference>
<comment type="caution">
    <text evidence="11">The sequence shown here is derived from an EMBL/GenBank/DDBJ whole genome shotgun (WGS) entry which is preliminary data.</text>
</comment>
<evidence type="ECO:0000256" key="8">
    <source>
        <dbReference type="ARBA" id="ARBA00022967"/>
    </source>
</evidence>
<dbReference type="GO" id="GO:0005524">
    <property type="term" value="F:ATP binding"/>
    <property type="evidence" value="ECO:0007669"/>
    <property type="project" value="UniProtKB-KW"/>
</dbReference>
<dbReference type="InterPro" id="IPR003593">
    <property type="entry name" value="AAA+_ATPase"/>
</dbReference>
<keyword evidence="7 11" id="KW-0067">ATP-binding</keyword>
<dbReference type="PANTHER" id="PTHR43297:SF14">
    <property type="entry name" value="ATPASE AAA-TYPE CORE DOMAIN-CONTAINING PROTEIN"/>
    <property type="match status" value="1"/>
</dbReference>
<evidence type="ECO:0000313" key="12">
    <source>
        <dbReference type="Proteomes" id="UP001652445"/>
    </source>
</evidence>
<evidence type="ECO:0000256" key="1">
    <source>
        <dbReference type="ARBA" id="ARBA00004202"/>
    </source>
</evidence>
<dbReference type="Proteomes" id="UP001652445">
    <property type="component" value="Unassembled WGS sequence"/>
</dbReference>
<dbReference type="Gene3D" id="3.40.50.300">
    <property type="entry name" value="P-loop containing nucleotide triphosphate hydrolases"/>
    <property type="match status" value="2"/>
</dbReference>
<dbReference type="InterPro" id="IPR017871">
    <property type="entry name" value="ABC_transporter-like_CS"/>
</dbReference>
<organism evidence="11 12">
    <name type="scientific">Paenibacillus baimaensis</name>
    <dbReference type="NCBI Taxonomy" id="2982185"/>
    <lineage>
        <taxon>Bacteria</taxon>
        <taxon>Bacillati</taxon>
        <taxon>Bacillota</taxon>
        <taxon>Bacilli</taxon>
        <taxon>Bacillales</taxon>
        <taxon>Paenibacillaceae</taxon>
        <taxon>Paenibacillus</taxon>
    </lineage>
</organism>